<dbReference type="PROSITE" id="PS01124">
    <property type="entry name" value="HTH_ARAC_FAMILY_2"/>
    <property type="match status" value="1"/>
</dbReference>
<gene>
    <name evidence="6" type="ORF">C8P67_107248</name>
</gene>
<evidence type="ECO:0000313" key="7">
    <source>
        <dbReference type="Proteomes" id="UP000257136"/>
    </source>
</evidence>
<dbReference type="InterPro" id="IPR018060">
    <property type="entry name" value="HTH_AraC"/>
</dbReference>
<dbReference type="Pfam" id="PF12833">
    <property type="entry name" value="HTH_18"/>
    <property type="match status" value="1"/>
</dbReference>
<dbReference type="AlphaFoldDB" id="A0A3E0ELX5"/>
<sequence>MKWITRERPKIDRIASPWLIKKFIDKEAEFLYVPFDEVLVKAKELNAIPFDIPNVEFTHYEEQSTFDYIVKKYEIKDPAILIIADIVRGADTDRHDIAKESAGLWAISAGLSYNITDDYKLLESGMVIYDALYSWAAHLYKQNHLQNSPFENLLHEVYHKFLKKEKSNKRKTPVWVKDLKEIIQDQIDTQFSFDLKKISNDLELNPSYLSREFSKYFEDLNFGDYVRKLRIEKAIGLIQNSTYTLTEIAYMTGFSDQSHFTRIFKQNTGKNPSSYRKNSQKGNLDTKSK</sequence>
<dbReference type="EMBL" id="QUNI01000007">
    <property type="protein sequence ID" value="REG98319.1"/>
    <property type="molecule type" value="Genomic_DNA"/>
</dbReference>
<dbReference type="InterPro" id="IPR018634">
    <property type="entry name" value="ChrB_C"/>
</dbReference>
<reference evidence="6 7" key="1">
    <citation type="submission" date="2018-08" db="EMBL/GenBank/DDBJ databases">
        <title>Genomic Encyclopedia of Archaeal and Bacterial Type Strains, Phase II (KMG-II): from individual species to whole genera.</title>
        <authorList>
            <person name="Goeker M."/>
        </authorList>
    </citation>
    <scope>NUCLEOTIDE SEQUENCE [LARGE SCALE GENOMIC DNA]</scope>
    <source>
        <strain evidence="6 7">DSM 100880</strain>
    </source>
</reference>
<comment type="caution">
    <text evidence="6">The sequence shown here is derived from an EMBL/GenBank/DDBJ whole genome shotgun (WGS) entry which is preliminary data.</text>
</comment>
<keyword evidence="1" id="KW-0805">Transcription regulation</keyword>
<dbReference type="InterPro" id="IPR009057">
    <property type="entry name" value="Homeodomain-like_sf"/>
</dbReference>
<dbReference type="SUPFAM" id="SSF46689">
    <property type="entry name" value="Homeodomain-like"/>
    <property type="match status" value="1"/>
</dbReference>
<keyword evidence="2" id="KW-0238">DNA-binding</keyword>
<dbReference type="Proteomes" id="UP000257136">
    <property type="component" value="Unassembled WGS sequence"/>
</dbReference>
<accession>A0A3E0ELX5</accession>
<dbReference type="PRINTS" id="PR00032">
    <property type="entry name" value="HTHARAC"/>
</dbReference>
<name>A0A3E0ELX5_9FLAO</name>
<evidence type="ECO:0000256" key="2">
    <source>
        <dbReference type="ARBA" id="ARBA00023125"/>
    </source>
</evidence>
<feature type="domain" description="HTH araC/xylS-type" evidence="5">
    <location>
        <begin position="177"/>
        <end position="278"/>
    </location>
</feature>
<dbReference type="Pfam" id="PF09828">
    <property type="entry name" value="ChrB_C"/>
    <property type="match status" value="1"/>
</dbReference>
<dbReference type="SMART" id="SM00342">
    <property type="entry name" value="HTH_ARAC"/>
    <property type="match status" value="1"/>
</dbReference>
<keyword evidence="3" id="KW-0804">Transcription</keyword>
<dbReference type="PROSITE" id="PS00041">
    <property type="entry name" value="HTH_ARAC_FAMILY_1"/>
    <property type="match status" value="1"/>
</dbReference>
<evidence type="ECO:0000256" key="1">
    <source>
        <dbReference type="ARBA" id="ARBA00023015"/>
    </source>
</evidence>
<evidence type="ECO:0000256" key="4">
    <source>
        <dbReference type="SAM" id="MobiDB-lite"/>
    </source>
</evidence>
<dbReference type="PANTHER" id="PTHR43280">
    <property type="entry name" value="ARAC-FAMILY TRANSCRIPTIONAL REGULATOR"/>
    <property type="match status" value="1"/>
</dbReference>
<dbReference type="RefSeq" id="WP_115813774.1">
    <property type="nucleotide sequence ID" value="NZ_QUNI01000007.1"/>
</dbReference>
<dbReference type="GO" id="GO:0043565">
    <property type="term" value="F:sequence-specific DNA binding"/>
    <property type="evidence" value="ECO:0007669"/>
    <property type="project" value="InterPro"/>
</dbReference>
<dbReference type="OrthoDB" id="511992at2"/>
<evidence type="ECO:0000259" key="5">
    <source>
        <dbReference type="PROSITE" id="PS01124"/>
    </source>
</evidence>
<feature type="region of interest" description="Disordered" evidence="4">
    <location>
        <begin position="267"/>
        <end position="289"/>
    </location>
</feature>
<dbReference type="InterPro" id="IPR018062">
    <property type="entry name" value="HTH_AraC-typ_CS"/>
</dbReference>
<keyword evidence="7" id="KW-1185">Reference proteome</keyword>
<dbReference type="PANTHER" id="PTHR43280:SF28">
    <property type="entry name" value="HTH-TYPE TRANSCRIPTIONAL ACTIVATOR RHAS"/>
    <property type="match status" value="1"/>
</dbReference>
<proteinExistence type="predicted"/>
<organism evidence="6 7">
    <name type="scientific">Flavobacterium aquicola</name>
    <dbReference type="NCBI Taxonomy" id="1682742"/>
    <lineage>
        <taxon>Bacteria</taxon>
        <taxon>Pseudomonadati</taxon>
        <taxon>Bacteroidota</taxon>
        <taxon>Flavobacteriia</taxon>
        <taxon>Flavobacteriales</taxon>
        <taxon>Flavobacteriaceae</taxon>
        <taxon>Flavobacterium</taxon>
    </lineage>
</organism>
<evidence type="ECO:0000313" key="6">
    <source>
        <dbReference type="EMBL" id="REG98319.1"/>
    </source>
</evidence>
<dbReference type="GO" id="GO:0003700">
    <property type="term" value="F:DNA-binding transcription factor activity"/>
    <property type="evidence" value="ECO:0007669"/>
    <property type="project" value="InterPro"/>
</dbReference>
<feature type="compositionally biased region" description="Polar residues" evidence="4">
    <location>
        <begin position="267"/>
        <end position="283"/>
    </location>
</feature>
<evidence type="ECO:0000256" key="3">
    <source>
        <dbReference type="ARBA" id="ARBA00023163"/>
    </source>
</evidence>
<dbReference type="Gene3D" id="1.10.10.60">
    <property type="entry name" value="Homeodomain-like"/>
    <property type="match status" value="2"/>
</dbReference>
<protein>
    <recommendedName>
        <fullName evidence="5">HTH araC/xylS-type domain-containing protein</fullName>
    </recommendedName>
</protein>
<dbReference type="InterPro" id="IPR020449">
    <property type="entry name" value="Tscrpt_reg_AraC-type_HTH"/>
</dbReference>